<reference evidence="3 4" key="1">
    <citation type="submission" date="2017-06" db="EMBL/GenBank/DDBJ databases">
        <title>Novel microbial phyla capable of carbon fixation and sulfur reduction in deep-sea sediments.</title>
        <authorList>
            <person name="Huang J."/>
            <person name="Baker B."/>
            <person name="Wang Y."/>
        </authorList>
    </citation>
    <scope>NUCLEOTIDE SEQUENCE [LARGE SCALE GENOMIC DNA]</scope>
    <source>
        <strain evidence="3">B3_TA06</strain>
    </source>
</reference>
<dbReference type="Pfam" id="PF00682">
    <property type="entry name" value="HMGL-like"/>
    <property type="match status" value="1"/>
</dbReference>
<evidence type="ECO:0000259" key="2">
    <source>
        <dbReference type="PROSITE" id="PS50991"/>
    </source>
</evidence>
<dbReference type="EMBL" id="NJBO01000008">
    <property type="protein sequence ID" value="TKJ42894.1"/>
    <property type="molecule type" value="Genomic_DNA"/>
</dbReference>
<dbReference type="AlphaFoldDB" id="A0A532V6R5"/>
<dbReference type="SUPFAM" id="SSF51569">
    <property type="entry name" value="Aldolase"/>
    <property type="match status" value="1"/>
</dbReference>
<dbReference type="Proteomes" id="UP000317778">
    <property type="component" value="Unassembled WGS sequence"/>
</dbReference>
<dbReference type="GO" id="GO:0016740">
    <property type="term" value="F:transferase activity"/>
    <property type="evidence" value="ECO:0007669"/>
    <property type="project" value="UniProtKB-KW"/>
</dbReference>
<sequence length="472" mass="53876">MSWITEEKKSVWREPKGKPIPLVDSEEPELFRDAFPYVEPPKVRFDGKIVPQDPPDEIYITCTTFRDGQQARPPYTVKQTVDLYKLMHKLGGPKGIIRKCEFFLYSKKDREAVTKCLERGFSYPKVTGWIRARPEDFKLVKQMGLKETGMLTSISDYHIYRKFKKTRKQAVEGFLRVVDSALEEGIAVRCHFEDITRADFYGCVVPFAQMLMERSRDAKIPITVRICDTMGYGVPYPGAALPRSVPKLVYGLHHEAGVPKEQIEWHGHNDFYKVLINASTAWLYGCMYANGTLLGYGERTGNTPIEGLVFEYAGLRGTLDGMDTTVVHEITDYYLLQLNEIIPSNMPFVGGSFNTTRAGIHADGLIKNEEIYNIFDTTKLLDRPPGIAITDKSGLAGITYWISSFLGEKIGEVDKKDERVQRVAAWVQEQYDEGRTTAISQEEMMEIVAKEFPKMKAEVDRLRRTRFFVPEP</sequence>
<name>A0A532V6R5_UNCT6</name>
<feature type="domain" description="Pyruvate carboxyltransferase" evidence="2">
    <location>
        <begin position="58"/>
        <end position="328"/>
    </location>
</feature>
<dbReference type="CDD" id="cd07947">
    <property type="entry name" value="DRE_TIM_Re_CS"/>
    <property type="match status" value="1"/>
</dbReference>
<accession>A0A532V6R5</accession>
<organism evidence="3 4">
    <name type="scientific">candidate division TA06 bacterium B3_TA06</name>
    <dbReference type="NCBI Taxonomy" id="2012487"/>
    <lineage>
        <taxon>Bacteria</taxon>
        <taxon>Bacteria division TA06</taxon>
    </lineage>
</organism>
<dbReference type="PANTHER" id="PTHR42880">
    <property type="entry name" value="HOMOCITRATE SYNTHASE"/>
    <property type="match status" value="1"/>
</dbReference>
<evidence type="ECO:0000313" key="4">
    <source>
        <dbReference type="Proteomes" id="UP000317778"/>
    </source>
</evidence>
<evidence type="ECO:0000313" key="3">
    <source>
        <dbReference type="EMBL" id="TKJ42894.1"/>
    </source>
</evidence>
<comment type="caution">
    <text evidence="3">The sequence shown here is derived from an EMBL/GenBank/DDBJ whole genome shotgun (WGS) entry which is preliminary data.</text>
</comment>
<protein>
    <submittedName>
        <fullName evidence="3">2-isopropylmalate synthase</fullName>
    </submittedName>
</protein>
<dbReference type="PROSITE" id="PS50991">
    <property type="entry name" value="PYR_CT"/>
    <property type="match status" value="1"/>
</dbReference>
<dbReference type="InterPro" id="IPR013785">
    <property type="entry name" value="Aldolase_TIM"/>
</dbReference>
<dbReference type="PANTHER" id="PTHR42880:SF1">
    <property type="entry name" value="ISOPROPYLMALATE_HOMOCITRATE_CITRAMALATE SYNTHASE FAMILY PROTEIN"/>
    <property type="match status" value="1"/>
</dbReference>
<evidence type="ECO:0000256" key="1">
    <source>
        <dbReference type="ARBA" id="ARBA00022679"/>
    </source>
</evidence>
<dbReference type="Gene3D" id="3.20.20.70">
    <property type="entry name" value="Aldolase class I"/>
    <property type="match status" value="1"/>
</dbReference>
<gene>
    <name evidence="3" type="ORF">CEE36_06405</name>
</gene>
<proteinExistence type="predicted"/>
<dbReference type="InterPro" id="IPR000891">
    <property type="entry name" value="PYR_CT"/>
</dbReference>
<keyword evidence="1" id="KW-0808">Transferase</keyword>